<reference evidence="1" key="1">
    <citation type="submission" date="2020-10" db="EMBL/GenBank/DDBJ databases">
        <authorList>
            <person name="Gilroy R."/>
        </authorList>
    </citation>
    <scope>NUCLEOTIDE SEQUENCE</scope>
    <source>
        <strain evidence="1">CHK190-19873</strain>
    </source>
</reference>
<organism evidence="1 2">
    <name type="scientific">Candidatus Limivivens intestinipullorum</name>
    <dbReference type="NCBI Taxonomy" id="2840858"/>
    <lineage>
        <taxon>Bacteria</taxon>
        <taxon>Bacillati</taxon>
        <taxon>Bacillota</taxon>
        <taxon>Clostridia</taxon>
        <taxon>Lachnospirales</taxon>
        <taxon>Lachnospiraceae</taxon>
        <taxon>Lachnospiraceae incertae sedis</taxon>
        <taxon>Candidatus Limivivens</taxon>
    </lineage>
</organism>
<comment type="caution">
    <text evidence="1">The sequence shown here is derived from an EMBL/GenBank/DDBJ whole genome shotgun (WGS) entry which is preliminary data.</text>
</comment>
<reference evidence="1" key="2">
    <citation type="journal article" date="2021" name="PeerJ">
        <title>Extensive microbial diversity within the chicken gut microbiome revealed by metagenomics and culture.</title>
        <authorList>
            <person name="Gilroy R."/>
            <person name="Ravi A."/>
            <person name="Getino M."/>
            <person name="Pursley I."/>
            <person name="Horton D.L."/>
            <person name="Alikhan N.F."/>
            <person name="Baker D."/>
            <person name="Gharbi K."/>
            <person name="Hall N."/>
            <person name="Watson M."/>
            <person name="Adriaenssens E.M."/>
            <person name="Foster-Nyarko E."/>
            <person name="Jarju S."/>
            <person name="Secka A."/>
            <person name="Antonio M."/>
            <person name="Oren A."/>
            <person name="Chaudhuri R.R."/>
            <person name="La Ragione R."/>
            <person name="Hildebrand F."/>
            <person name="Pallen M.J."/>
        </authorList>
    </citation>
    <scope>NUCLEOTIDE SEQUENCE</scope>
    <source>
        <strain evidence="1">CHK190-19873</strain>
    </source>
</reference>
<evidence type="ECO:0000313" key="1">
    <source>
        <dbReference type="EMBL" id="HIS32233.1"/>
    </source>
</evidence>
<sequence length="86" mass="10242">MRRISEMYERSGGCDYKHTCEECGHIYIETGKTRWGHRQQEASCRLYTQLYGPAVWNPKWGACKFFREQQQEPKQMSLWEFIGGTD</sequence>
<dbReference type="EMBL" id="DVIQ01000073">
    <property type="protein sequence ID" value="HIS32233.1"/>
    <property type="molecule type" value="Genomic_DNA"/>
</dbReference>
<proteinExistence type="predicted"/>
<gene>
    <name evidence="1" type="ORF">IAB44_11925</name>
</gene>
<protein>
    <submittedName>
        <fullName evidence="1">Uncharacterized protein</fullName>
    </submittedName>
</protein>
<evidence type="ECO:0000313" key="2">
    <source>
        <dbReference type="Proteomes" id="UP000823935"/>
    </source>
</evidence>
<dbReference type="AlphaFoldDB" id="A0A9D1EUK1"/>
<dbReference type="Proteomes" id="UP000823935">
    <property type="component" value="Unassembled WGS sequence"/>
</dbReference>
<accession>A0A9D1EUK1</accession>
<name>A0A9D1EUK1_9FIRM</name>